<feature type="transmembrane region" description="Helical" evidence="1">
    <location>
        <begin position="7"/>
        <end position="28"/>
    </location>
</feature>
<protein>
    <submittedName>
        <fullName evidence="2">Uncharacterized protein</fullName>
    </submittedName>
</protein>
<name>Q2SQJ2_HAHCH</name>
<reference evidence="2 3" key="1">
    <citation type="journal article" date="2005" name="Nucleic Acids Res.">
        <title>Genomic blueprint of Hahella chejuensis, a marine microbe producing an algicidal agent.</title>
        <authorList>
            <person name="Jeong H."/>
            <person name="Yim J.H."/>
            <person name="Lee C."/>
            <person name="Choi S.-H."/>
            <person name="Park Y.K."/>
            <person name="Yoon S.H."/>
            <person name="Hur C.-G."/>
            <person name="Kang H.-Y."/>
            <person name="Kim D."/>
            <person name="Lee H.H."/>
            <person name="Park K.H."/>
            <person name="Park S.-H."/>
            <person name="Park H.-S."/>
            <person name="Lee H.K."/>
            <person name="Oh T.K."/>
            <person name="Kim J.F."/>
        </authorList>
    </citation>
    <scope>NUCLEOTIDE SEQUENCE [LARGE SCALE GENOMIC DNA]</scope>
    <source>
        <strain evidence="2 3">KCTC 2396</strain>
    </source>
</reference>
<organism evidence="2 3">
    <name type="scientific">Hahella chejuensis (strain KCTC 2396)</name>
    <dbReference type="NCBI Taxonomy" id="349521"/>
    <lineage>
        <taxon>Bacteria</taxon>
        <taxon>Pseudomonadati</taxon>
        <taxon>Pseudomonadota</taxon>
        <taxon>Gammaproteobacteria</taxon>
        <taxon>Oceanospirillales</taxon>
        <taxon>Hahellaceae</taxon>
        <taxon>Hahella</taxon>
    </lineage>
</organism>
<dbReference type="KEGG" id="hch:HCH_00163"/>
<dbReference type="RefSeq" id="WP_011394159.1">
    <property type="nucleotide sequence ID" value="NC_007645.1"/>
</dbReference>
<dbReference type="EMBL" id="CP000155">
    <property type="protein sequence ID" value="ABC27082.1"/>
    <property type="molecule type" value="Genomic_DNA"/>
</dbReference>
<dbReference type="Proteomes" id="UP000000238">
    <property type="component" value="Chromosome"/>
</dbReference>
<feature type="transmembrane region" description="Helical" evidence="1">
    <location>
        <begin position="84"/>
        <end position="104"/>
    </location>
</feature>
<keyword evidence="3" id="KW-1185">Reference proteome</keyword>
<keyword evidence="1" id="KW-1133">Transmembrane helix</keyword>
<dbReference type="HOGENOM" id="CLU_2117582_0_0_6"/>
<accession>Q2SQJ2</accession>
<gene>
    <name evidence="2" type="ordered locus">HCH_00163</name>
</gene>
<evidence type="ECO:0000256" key="1">
    <source>
        <dbReference type="SAM" id="Phobius"/>
    </source>
</evidence>
<dbReference type="OrthoDB" id="9870240at2"/>
<feature type="transmembrane region" description="Helical" evidence="1">
    <location>
        <begin position="60"/>
        <end position="77"/>
    </location>
</feature>
<dbReference type="AlphaFoldDB" id="Q2SQJ2"/>
<keyword evidence="1" id="KW-0472">Membrane</keyword>
<dbReference type="STRING" id="349521.HCH_00163"/>
<evidence type="ECO:0000313" key="3">
    <source>
        <dbReference type="Proteomes" id="UP000000238"/>
    </source>
</evidence>
<evidence type="ECO:0000313" key="2">
    <source>
        <dbReference type="EMBL" id="ABC27082.1"/>
    </source>
</evidence>
<keyword evidence="1" id="KW-0812">Transmembrane</keyword>
<proteinExistence type="predicted"/>
<sequence>MQKLTSFLFAFLACAGIFVQVFVSWYWMNTDAPKQFLDFFNSLYGAAPAWSQWAFAFKQSSWWPPLLCAALLIFAIVKRPTQRLLGAVAGVSLSVAGGLVYAMYPLHLMLQSPV</sequence>